<gene>
    <name evidence="2" type="ORF">BECKFM1743A_GA0114220_102734</name>
    <name evidence="3" type="ORF">BECKFM1743B_GA0114221_102674</name>
    <name evidence="1" type="ORF">BECKFM1743C_GA0114222_102774</name>
</gene>
<dbReference type="EMBL" id="CAADFA010000277">
    <property type="protein sequence ID" value="VFJ60613.1"/>
    <property type="molecule type" value="Genomic_DNA"/>
</dbReference>
<organism evidence="2">
    <name type="scientific">Candidatus Kentrum sp. FM</name>
    <dbReference type="NCBI Taxonomy" id="2126340"/>
    <lineage>
        <taxon>Bacteria</taxon>
        <taxon>Pseudomonadati</taxon>
        <taxon>Pseudomonadota</taxon>
        <taxon>Gammaproteobacteria</taxon>
        <taxon>Candidatus Kentrum</taxon>
    </lineage>
</organism>
<name>A0A450T310_9GAMM</name>
<evidence type="ECO:0000313" key="3">
    <source>
        <dbReference type="EMBL" id="VFK13123.1"/>
    </source>
</evidence>
<dbReference type="AlphaFoldDB" id="A0A450T310"/>
<dbReference type="EMBL" id="CAADEZ010000273">
    <property type="protein sequence ID" value="VFJ60859.1"/>
    <property type="molecule type" value="Genomic_DNA"/>
</dbReference>
<reference evidence="2" key="1">
    <citation type="submission" date="2019-02" db="EMBL/GenBank/DDBJ databases">
        <authorList>
            <person name="Gruber-Vodicka R. H."/>
            <person name="Seah K. B. B."/>
        </authorList>
    </citation>
    <scope>NUCLEOTIDE SEQUENCE</scope>
    <source>
        <strain evidence="2">BECK_BZ163</strain>
        <strain evidence="3">BECK_BZ164</strain>
        <strain evidence="1">BECK_BZ165</strain>
    </source>
</reference>
<accession>A0A450T310</accession>
<dbReference type="EMBL" id="CAADFL010000267">
    <property type="protein sequence ID" value="VFK13123.1"/>
    <property type="molecule type" value="Genomic_DNA"/>
</dbReference>
<proteinExistence type="predicted"/>
<protein>
    <submittedName>
        <fullName evidence="2">Uncharacterized protein</fullName>
    </submittedName>
</protein>
<sequence>MFAAVIESEFDHAQVAEALGTITEGGEAASAMANSILAAMAEYHSAGTVLR</sequence>
<evidence type="ECO:0000313" key="2">
    <source>
        <dbReference type="EMBL" id="VFJ60859.1"/>
    </source>
</evidence>
<evidence type="ECO:0000313" key="1">
    <source>
        <dbReference type="EMBL" id="VFJ60613.1"/>
    </source>
</evidence>